<evidence type="ECO:0000259" key="9">
    <source>
        <dbReference type="Pfam" id="PF11967"/>
    </source>
</evidence>
<dbReference type="EMBL" id="JRNH01000011">
    <property type="protein sequence ID" value="KGF20848.1"/>
    <property type="molecule type" value="Genomic_DNA"/>
</dbReference>
<organism evidence="10 11">
    <name type="scientific">Pseudoglutamicibacter albus DNF00011</name>
    <dbReference type="NCBI Taxonomy" id="1401063"/>
    <lineage>
        <taxon>Bacteria</taxon>
        <taxon>Bacillati</taxon>
        <taxon>Actinomycetota</taxon>
        <taxon>Actinomycetes</taxon>
        <taxon>Micrococcales</taxon>
        <taxon>Micrococcaceae</taxon>
        <taxon>Pseudoglutamicibacter</taxon>
    </lineage>
</organism>
<dbReference type="Gene3D" id="6.20.220.20">
    <property type="entry name" value="Recombination protein O, zinc-binding domain"/>
    <property type="match status" value="1"/>
</dbReference>
<evidence type="ECO:0000313" key="10">
    <source>
        <dbReference type="EMBL" id="KGF20848.1"/>
    </source>
</evidence>
<name>A0A095YF40_9MICC</name>
<dbReference type="SUPFAM" id="SSF50249">
    <property type="entry name" value="Nucleic acid-binding proteins"/>
    <property type="match status" value="1"/>
</dbReference>
<sequence>MARGSTFSARSYKDRAIVLRHYKLAEADRIVVLLTQSHGQVRAVAKGVRRTSSRFGAVLEPGMVIDVQLVQGRNLDTVTQAQIVEPYGATLSADYVLYSCAAVMVEVAEKLTRDDADSTHVQFTLLYGALNALATRQQHPFAVLDSYVLRSLAVAGWAASFAECVRCGAPGPHRSLNVPLGGAVCPDCRPAGSRSPTPEVMDLLDALNTGEWERVQRADHVTMRQAGEIVTQYVQWHLERSVRSLSVLDRAQDV</sequence>
<dbReference type="InterPro" id="IPR037278">
    <property type="entry name" value="ARFGAP/RecO"/>
</dbReference>
<protein>
    <recommendedName>
        <fullName evidence="3 8">DNA repair protein RecO</fullName>
    </recommendedName>
    <alternativeName>
        <fullName evidence="7 8">Recombination protein O</fullName>
    </alternativeName>
</protein>
<comment type="similarity">
    <text evidence="2 8">Belongs to the RecO family.</text>
</comment>
<dbReference type="Pfam" id="PF02565">
    <property type="entry name" value="RecO_C"/>
    <property type="match status" value="1"/>
</dbReference>
<evidence type="ECO:0000256" key="4">
    <source>
        <dbReference type="ARBA" id="ARBA00022763"/>
    </source>
</evidence>
<dbReference type="InterPro" id="IPR022572">
    <property type="entry name" value="DNA_rep/recomb_RecO_N"/>
</dbReference>
<evidence type="ECO:0000256" key="5">
    <source>
        <dbReference type="ARBA" id="ARBA00023172"/>
    </source>
</evidence>
<evidence type="ECO:0000313" key="11">
    <source>
        <dbReference type="Proteomes" id="UP000053528"/>
    </source>
</evidence>
<dbReference type="HAMAP" id="MF_00201">
    <property type="entry name" value="RecO"/>
    <property type="match status" value="1"/>
</dbReference>
<dbReference type="GO" id="GO:0043590">
    <property type="term" value="C:bacterial nucleoid"/>
    <property type="evidence" value="ECO:0007669"/>
    <property type="project" value="TreeGrafter"/>
</dbReference>
<dbReference type="RefSeq" id="WP_035755222.1">
    <property type="nucleotide sequence ID" value="NZ_JRNH01000011.1"/>
</dbReference>
<evidence type="ECO:0000256" key="6">
    <source>
        <dbReference type="ARBA" id="ARBA00023204"/>
    </source>
</evidence>
<keyword evidence="4 8" id="KW-0227">DNA damage</keyword>
<dbReference type="Gene3D" id="2.40.50.140">
    <property type="entry name" value="Nucleic acid-binding proteins"/>
    <property type="match status" value="1"/>
</dbReference>
<reference evidence="10 11" key="1">
    <citation type="submission" date="2014-07" db="EMBL/GenBank/DDBJ databases">
        <authorList>
            <person name="McCorrison J."/>
            <person name="Sanka R."/>
            <person name="Torralba M."/>
            <person name="Gillis M."/>
            <person name="Haft D.H."/>
            <person name="Methe B."/>
            <person name="Sutton G."/>
            <person name="Nelson K.E."/>
        </authorList>
    </citation>
    <scope>NUCLEOTIDE SEQUENCE [LARGE SCALE GENOMIC DNA]</scope>
    <source>
        <strain evidence="10 11">DNF00011</strain>
    </source>
</reference>
<dbReference type="InterPro" id="IPR012340">
    <property type="entry name" value="NA-bd_OB-fold"/>
</dbReference>
<dbReference type="InterPro" id="IPR042242">
    <property type="entry name" value="RecO_C"/>
</dbReference>
<dbReference type="PANTHER" id="PTHR33991:SF1">
    <property type="entry name" value="DNA REPAIR PROTEIN RECO"/>
    <property type="match status" value="1"/>
</dbReference>
<dbReference type="PANTHER" id="PTHR33991">
    <property type="entry name" value="DNA REPAIR PROTEIN RECO"/>
    <property type="match status" value="1"/>
</dbReference>
<gene>
    <name evidence="8" type="primary">recO</name>
    <name evidence="10" type="ORF">HMPREF2128_03875</name>
</gene>
<dbReference type="NCBIfam" id="TIGR00613">
    <property type="entry name" value="reco"/>
    <property type="match status" value="1"/>
</dbReference>
<dbReference type="Pfam" id="PF11967">
    <property type="entry name" value="RecO_N"/>
    <property type="match status" value="1"/>
</dbReference>
<evidence type="ECO:0000256" key="2">
    <source>
        <dbReference type="ARBA" id="ARBA00007452"/>
    </source>
</evidence>
<feature type="domain" description="DNA replication/recombination mediator RecO N-terminal" evidence="9">
    <location>
        <begin position="11"/>
        <end position="87"/>
    </location>
</feature>
<dbReference type="GO" id="GO:0006302">
    <property type="term" value="P:double-strand break repair"/>
    <property type="evidence" value="ECO:0007669"/>
    <property type="project" value="TreeGrafter"/>
</dbReference>
<proteinExistence type="inferred from homology"/>
<evidence type="ECO:0000256" key="3">
    <source>
        <dbReference type="ARBA" id="ARBA00021310"/>
    </source>
</evidence>
<comment type="function">
    <text evidence="1 8">Involved in DNA repair and RecF pathway recombination.</text>
</comment>
<keyword evidence="5 8" id="KW-0233">DNA recombination</keyword>
<dbReference type="SUPFAM" id="SSF57863">
    <property type="entry name" value="ArfGap/RecO-like zinc finger"/>
    <property type="match status" value="1"/>
</dbReference>
<dbReference type="Gene3D" id="1.20.1440.120">
    <property type="entry name" value="Recombination protein O, C-terminal domain"/>
    <property type="match status" value="1"/>
</dbReference>
<accession>A0A095YF40</accession>
<evidence type="ECO:0000256" key="8">
    <source>
        <dbReference type="HAMAP-Rule" id="MF_00201"/>
    </source>
</evidence>
<dbReference type="Proteomes" id="UP000053528">
    <property type="component" value="Unassembled WGS sequence"/>
</dbReference>
<dbReference type="GO" id="GO:0006310">
    <property type="term" value="P:DNA recombination"/>
    <property type="evidence" value="ECO:0007669"/>
    <property type="project" value="UniProtKB-UniRule"/>
</dbReference>
<evidence type="ECO:0000256" key="1">
    <source>
        <dbReference type="ARBA" id="ARBA00003065"/>
    </source>
</evidence>
<evidence type="ECO:0000256" key="7">
    <source>
        <dbReference type="ARBA" id="ARBA00033409"/>
    </source>
</evidence>
<dbReference type="InterPro" id="IPR003717">
    <property type="entry name" value="RecO"/>
</dbReference>
<keyword evidence="6 8" id="KW-0234">DNA repair</keyword>
<dbReference type="AlphaFoldDB" id="A0A095YF40"/>
<comment type="caution">
    <text evidence="10">The sequence shown here is derived from an EMBL/GenBank/DDBJ whole genome shotgun (WGS) entry which is preliminary data.</text>
</comment>